<name>A0A9E7FRM9_9LILI</name>
<reference evidence="2" key="1">
    <citation type="submission" date="2022-05" db="EMBL/GenBank/DDBJ databases">
        <title>The Musa troglodytarum L. genome provides insights into the mechanism of non-climacteric behaviour and enrichment of carotenoids.</title>
        <authorList>
            <person name="Wang J."/>
        </authorList>
    </citation>
    <scope>NUCLEOTIDE SEQUENCE</scope>
    <source>
        <tissue evidence="2">Leaf</tissue>
    </source>
</reference>
<dbReference type="AlphaFoldDB" id="A0A9E7FRM9"/>
<feature type="region of interest" description="Disordered" evidence="1">
    <location>
        <begin position="69"/>
        <end position="182"/>
    </location>
</feature>
<evidence type="ECO:0000256" key="1">
    <source>
        <dbReference type="SAM" id="MobiDB-lite"/>
    </source>
</evidence>
<sequence length="182" mass="20086">MDLKEMMDGCGGPWTEERHSAFLNWVEESFVRRVLTARGNDPGPHLDLDVELGAYGWLPPPLPLPLPLDRFLPDSATESNRNPGRPARPARTRRSATMAGEAEEPEEEEESVVTSRHRKRKPQPLLSQHKCLKDQLGSTKPDGITSHKMKAGEAGASQIAQRDTNTTLSKKRSASNRSVGAV</sequence>
<proteinExistence type="predicted"/>
<dbReference type="OrthoDB" id="777622at2759"/>
<dbReference type="EMBL" id="CP097507">
    <property type="protein sequence ID" value="URE00735.1"/>
    <property type="molecule type" value="Genomic_DNA"/>
</dbReference>
<dbReference type="Proteomes" id="UP001055439">
    <property type="component" value="Chromosome 5"/>
</dbReference>
<keyword evidence="3" id="KW-1185">Reference proteome</keyword>
<evidence type="ECO:0000313" key="2">
    <source>
        <dbReference type="EMBL" id="URE00735.1"/>
    </source>
</evidence>
<organism evidence="2 3">
    <name type="scientific">Musa troglodytarum</name>
    <name type="common">fe'i banana</name>
    <dbReference type="NCBI Taxonomy" id="320322"/>
    <lineage>
        <taxon>Eukaryota</taxon>
        <taxon>Viridiplantae</taxon>
        <taxon>Streptophyta</taxon>
        <taxon>Embryophyta</taxon>
        <taxon>Tracheophyta</taxon>
        <taxon>Spermatophyta</taxon>
        <taxon>Magnoliopsida</taxon>
        <taxon>Liliopsida</taxon>
        <taxon>Zingiberales</taxon>
        <taxon>Musaceae</taxon>
        <taxon>Musa</taxon>
    </lineage>
</organism>
<feature type="compositionally biased region" description="Polar residues" evidence="1">
    <location>
        <begin position="158"/>
        <end position="168"/>
    </location>
</feature>
<evidence type="ECO:0000313" key="3">
    <source>
        <dbReference type="Proteomes" id="UP001055439"/>
    </source>
</evidence>
<gene>
    <name evidence="2" type="ORF">MUK42_20394</name>
</gene>
<protein>
    <submittedName>
        <fullName evidence="2">Uncharacterized protein</fullName>
    </submittedName>
</protein>
<accession>A0A9E7FRM9</accession>
<feature type="compositionally biased region" description="Acidic residues" evidence="1">
    <location>
        <begin position="101"/>
        <end position="111"/>
    </location>
</feature>